<proteinExistence type="predicted"/>
<evidence type="ECO:0000313" key="2">
    <source>
        <dbReference type="Proteomes" id="UP000276223"/>
    </source>
</evidence>
<dbReference type="PANTHER" id="PTHR42827:SF1">
    <property type="entry name" value="IRON-SULFUR CLUSTER-BINDING PROTEIN"/>
    <property type="match status" value="1"/>
</dbReference>
<accession>A0A3N1VLB2</accession>
<comment type="caution">
    <text evidence="1">The sequence shown here is derived from an EMBL/GenBank/DDBJ whole genome shotgun (WGS) entry which is preliminary data.</text>
</comment>
<dbReference type="OrthoDB" id="9784571at2"/>
<evidence type="ECO:0008006" key="3">
    <source>
        <dbReference type="Google" id="ProtNLM"/>
    </source>
</evidence>
<reference evidence="1 2" key="1">
    <citation type="submission" date="2018-11" db="EMBL/GenBank/DDBJ databases">
        <title>Genomic Encyclopedia of Type Strains, Phase IV (KMG-IV): sequencing the most valuable type-strain genomes for metagenomic binning, comparative biology and taxonomic classification.</title>
        <authorList>
            <person name="Goeker M."/>
        </authorList>
    </citation>
    <scope>NUCLEOTIDE SEQUENCE [LARGE SCALE GENOMIC DNA]</scope>
    <source>
        <strain evidence="1 2">DSM 22027</strain>
    </source>
</reference>
<protein>
    <recommendedName>
        <fullName evidence="3">Epoxyqueuosine reductase</fullName>
    </recommendedName>
</protein>
<name>A0A3N1VLB2_9BACT</name>
<organism evidence="1 2">
    <name type="scientific">Desulfosoma caldarium</name>
    <dbReference type="NCBI Taxonomy" id="610254"/>
    <lineage>
        <taxon>Bacteria</taxon>
        <taxon>Pseudomonadati</taxon>
        <taxon>Thermodesulfobacteriota</taxon>
        <taxon>Syntrophobacteria</taxon>
        <taxon>Syntrophobacterales</taxon>
        <taxon>Syntrophobacteraceae</taxon>
        <taxon>Desulfosoma</taxon>
    </lineage>
</organism>
<evidence type="ECO:0000313" key="1">
    <source>
        <dbReference type="EMBL" id="ROR01808.1"/>
    </source>
</evidence>
<dbReference type="EMBL" id="RJVA01000010">
    <property type="protein sequence ID" value="ROR01808.1"/>
    <property type="molecule type" value="Genomic_DNA"/>
</dbReference>
<sequence length="261" mass="28838">MGTKLQDIIETSMRAWADRHGGNIYWRLPVCVGVAGVEDPLFEKLREVAAPDHARPQDLLPFAASVIVFFLPFRKDLAKKNRSDTPYAARSWAEAYVATNALIAEICEALKHHLAQEGYDSATTPATHNFDEKRLVSRWSHKHLGYIAGLGTFGVHHQLITHQGACGRLGSLVTTKPMAPTPRPTVEYCLAKSGHPCTACVRRCTFGALTLDGLDRHRCYAQLLENDRHFKDLPLVDVCGKCVADVPCSYGIPKASMADCR</sequence>
<dbReference type="PANTHER" id="PTHR42827">
    <property type="entry name" value="IRON-SULFUR CLUSTER-BINDING PROTEIN-RELATED"/>
    <property type="match status" value="1"/>
</dbReference>
<dbReference type="RefSeq" id="WP_123289686.1">
    <property type="nucleotide sequence ID" value="NZ_RJVA01000010.1"/>
</dbReference>
<gene>
    <name evidence="1" type="ORF">EDC27_0997</name>
</gene>
<keyword evidence="2" id="KW-1185">Reference proteome</keyword>
<dbReference type="Proteomes" id="UP000276223">
    <property type="component" value="Unassembled WGS sequence"/>
</dbReference>
<dbReference type="AlphaFoldDB" id="A0A3N1VLB2"/>